<dbReference type="PROSITE" id="PS50090">
    <property type="entry name" value="MYB_LIKE"/>
    <property type="match status" value="1"/>
</dbReference>
<dbReference type="InterPro" id="IPR001005">
    <property type="entry name" value="SANT/Myb"/>
</dbReference>
<evidence type="ECO:0000256" key="1">
    <source>
        <dbReference type="SAM" id="Coils"/>
    </source>
</evidence>
<reference evidence="3 4" key="1">
    <citation type="submission" date="2018-07" db="EMBL/GenBank/DDBJ databases">
        <title>Lottiidibacillus patelloidae gen. nov., sp. nov., isolated from the intestinal tract of a marine limpet and the reclassification of B. taeanensis BH030017T, B. algicola KMM 3737T and B. hwajinpoensis SW-72T as genus Lottiidibacillus.</title>
        <authorList>
            <person name="Liu R."/>
            <person name="Huang Z."/>
        </authorList>
    </citation>
    <scope>NUCLEOTIDE SEQUENCE [LARGE SCALE GENOMIC DNA]</scope>
    <source>
        <strain evidence="3 4">BH030017</strain>
    </source>
</reference>
<name>A0A366Y1D2_9BACI</name>
<dbReference type="PANTHER" id="PTHR41302">
    <property type="entry name" value="PRESPORE-SPECIFIC TRANSCRIPTIONAL REGULATOR RSFA-RELATED"/>
    <property type="match status" value="1"/>
</dbReference>
<dbReference type="InterPro" id="IPR014243">
    <property type="entry name" value="RsfA-like"/>
</dbReference>
<protein>
    <submittedName>
        <fullName evidence="3">RsfA family transcriptional regulator</fullName>
    </submittedName>
</protein>
<comment type="caution">
    <text evidence="3">The sequence shown here is derived from an EMBL/GenBank/DDBJ whole genome shotgun (WGS) entry which is preliminary data.</text>
</comment>
<dbReference type="OrthoDB" id="2845592at2"/>
<evidence type="ECO:0000259" key="2">
    <source>
        <dbReference type="PROSITE" id="PS50090"/>
    </source>
</evidence>
<dbReference type="SUPFAM" id="SSF46689">
    <property type="entry name" value="Homeodomain-like"/>
    <property type="match status" value="1"/>
</dbReference>
<dbReference type="InterPro" id="IPR009057">
    <property type="entry name" value="Homeodomain-like_sf"/>
</dbReference>
<organism evidence="3 4">
    <name type="scientific">Bacillus taeanensis</name>
    <dbReference type="NCBI Taxonomy" id="273032"/>
    <lineage>
        <taxon>Bacteria</taxon>
        <taxon>Bacillati</taxon>
        <taxon>Bacillota</taxon>
        <taxon>Bacilli</taxon>
        <taxon>Bacillales</taxon>
        <taxon>Bacillaceae</taxon>
        <taxon>Bacillus</taxon>
    </lineage>
</organism>
<sequence length="216" mass="25163">MFNALCKGGIRVNSVRQDAWNSDEDMVLAEMVLRHIREGSTQLEAFKEVAEQLSRTPAACGFRWNSLIRKSYQSAIEIAKQQRKELKKQQVTDEISNEIKEEQKSFSNENDHNNAIKMVDVISYLKLLQKEQKQLDIIKKENARLTKEVEELKTNNGALNKELQLINEKYQTVREDYKALISIMERARKMIVFEGEDNENITFHMDLNGNLEKVKK</sequence>
<dbReference type="PANTHER" id="PTHR41302:SF2">
    <property type="entry name" value="PRESPORE SPECIFIC TRANSCRIPTIONAL ACTIVATOR RSFA"/>
    <property type="match status" value="1"/>
</dbReference>
<keyword evidence="1" id="KW-0175">Coiled coil</keyword>
<feature type="coiled-coil region" evidence="1">
    <location>
        <begin position="128"/>
        <end position="176"/>
    </location>
</feature>
<evidence type="ECO:0000313" key="3">
    <source>
        <dbReference type="EMBL" id="RBW70223.1"/>
    </source>
</evidence>
<dbReference type="Proteomes" id="UP000253314">
    <property type="component" value="Unassembled WGS sequence"/>
</dbReference>
<dbReference type="EMBL" id="QOCW01000005">
    <property type="protein sequence ID" value="RBW70223.1"/>
    <property type="molecule type" value="Genomic_DNA"/>
</dbReference>
<proteinExistence type="predicted"/>
<dbReference type="Gene3D" id="1.10.10.60">
    <property type="entry name" value="Homeodomain-like"/>
    <property type="match status" value="1"/>
</dbReference>
<keyword evidence="4" id="KW-1185">Reference proteome</keyword>
<feature type="domain" description="Myb-like" evidence="2">
    <location>
        <begin position="12"/>
        <end position="68"/>
    </location>
</feature>
<dbReference type="AlphaFoldDB" id="A0A366Y1D2"/>
<dbReference type="Pfam" id="PF13921">
    <property type="entry name" value="Myb_DNA-bind_6"/>
    <property type="match status" value="1"/>
</dbReference>
<gene>
    <name evidence="3" type="ORF">DS031_06525</name>
</gene>
<evidence type="ECO:0000313" key="4">
    <source>
        <dbReference type="Proteomes" id="UP000253314"/>
    </source>
</evidence>
<accession>A0A366Y1D2</accession>
<dbReference type="NCBIfam" id="TIGR02894">
    <property type="entry name" value="DNA_bind_RsfA"/>
    <property type="match status" value="1"/>
</dbReference>